<dbReference type="AlphaFoldDB" id="A0A2U2BIY5"/>
<evidence type="ECO:0008006" key="3">
    <source>
        <dbReference type="Google" id="ProtNLM"/>
    </source>
</evidence>
<dbReference type="STRING" id="511.UZ73_12485"/>
<dbReference type="InterPro" id="IPR016035">
    <property type="entry name" value="Acyl_Trfase/lysoPLipase"/>
</dbReference>
<organism evidence="1 2">
    <name type="scientific">Alcaligenes faecalis</name>
    <dbReference type="NCBI Taxonomy" id="511"/>
    <lineage>
        <taxon>Bacteria</taxon>
        <taxon>Pseudomonadati</taxon>
        <taxon>Pseudomonadota</taxon>
        <taxon>Betaproteobacteria</taxon>
        <taxon>Burkholderiales</taxon>
        <taxon>Alcaligenaceae</taxon>
        <taxon>Alcaligenes</taxon>
    </lineage>
</organism>
<dbReference type="SUPFAM" id="SSF52151">
    <property type="entry name" value="FabD/lysophospholipase-like"/>
    <property type="match status" value="1"/>
</dbReference>
<accession>A0A2U2BIY5</accession>
<comment type="caution">
    <text evidence="1">The sequence shown here is derived from an EMBL/GenBank/DDBJ whole genome shotgun (WGS) entry which is preliminary data.</text>
</comment>
<protein>
    <recommendedName>
        <fullName evidence="3">Patatin-like phospholipase family protein</fullName>
    </recommendedName>
</protein>
<dbReference type="EMBL" id="QEXO01000003">
    <property type="protein sequence ID" value="PWE13961.1"/>
    <property type="molecule type" value="Genomic_DNA"/>
</dbReference>
<sequence>MSSTEPDLAIYAGPRAYRHIQSHGLHAKDISTLIGSAGGPKALALTGLDQYLFGDWLNTHDEPLWLFGSSIASWRFACAAQSDPHKAFADFAQLYIHSPFLPNSTVADITRSTQTMLKTLLGDGDSQAAILNHPRYRFAITVARSKGWAGSRNQKQLGAALLSCMVGNYVHPAIPHWFFERVIVHDARSPLPIHGKHQGRARYAALDQHNLFETLAASTAIPLVIDGVDAAHNWPAGLYRDGGLVDYNFCALDLDSPGLTLFPHFTQKISASWFDKYLPRWQKARRPHCLDNLILLCPTPRFYQRLKGQKIPDRSDYKRLSDSERRLAWQHSVEQSQRLGEQFAQWVADDQLARVVRPLPFP</sequence>
<name>A0A2U2BIY5_ALCFA</name>
<gene>
    <name evidence="1" type="ORF">DF183_12440</name>
</gene>
<reference evidence="1 2" key="1">
    <citation type="submission" date="2018-05" db="EMBL/GenBank/DDBJ databases">
        <title>Genome Sequence of an Efficient Indole-Degrading Bacterium, Alcaligenes sp.YBY.</title>
        <authorList>
            <person name="Yang B."/>
        </authorList>
    </citation>
    <scope>NUCLEOTIDE SEQUENCE [LARGE SCALE GENOMIC DNA]</scope>
    <source>
        <strain evidence="1 2">YBY</strain>
    </source>
</reference>
<proteinExistence type="predicted"/>
<evidence type="ECO:0000313" key="2">
    <source>
        <dbReference type="Proteomes" id="UP000245216"/>
    </source>
</evidence>
<evidence type="ECO:0000313" key="1">
    <source>
        <dbReference type="EMBL" id="PWE13961.1"/>
    </source>
</evidence>
<dbReference type="Proteomes" id="UP000245216">
    <property type="component" value="Unassembled WGS sequence"/>
</dbReference>
<dbReference type="RefSeq" id="WP_109089222.1">
    <property type="nucleotide sequence ID" value="NZ_QEXO01000003.1"/>
</dbReference>
<reference evidence="1 2" key="2">
    <citation type="submission" date="2018-05" db="EMBL/GenBank/DDBJ databases">
        <authorList>
            <person name="Lanie J.A."/>
            <person name="Ng W.-L."/>
            <person name="Kazmierczak K.M."/>
            <person name="Andrzejewski T.M."/>
            <person name="Davidsen T.M."/>
            <person name="Wayne K.J."/>
            <person name="Tettelin H."/>
            <person name="Glass J.I."/>
            <person name="Rusch D."/>
            <person name="Podicherti R."/>
            <person name="Tsui H.-C.T."/>
            <person name="Winkler M.E."/>
        </authorList>
    </citation>
    <scope>NUCLEOTIDE SEQUENCE [LARGE SCALE GENOMIC DNA]</scope>
    <source>
        <strain evidence="1 2">YBY</strain>
    </source>
</reference>